<feature type="compositionally biased region" description="Acidic residues" evidence="1">
    <location>
        <begin position="626"/>
        <end position="647"/>
    </location>
</feature>
<feature type="compositionally biased region" description="Basic and acidic residues" evidence="1">
    <location>
        <begin position="732"/>
        <end position="755"/>
    </location>
</feature>
<feature type="compositionally biased region" description="Polar residues" evidence="1">
    <location>
        <begin position="204"/>
        <end position="214"/>
    </location>
</feature>
<feature type="compositionally biased region" description="Basic residues" evidence="1">
    <location>
        <begin position="1"/>
        <end position="79"/>
    </location>
</feature>
<feature type="compositionally biased region" description="Low complexity" evidence="1">
    <location>
        <begin position="89"/>
        <end position="98"/>
    </location>
</feature>
<feature type="compositionally biased region" description="Polar residues" evidence="1">
    <location>
        <begin position="289"/>
        <end position="314"/>
    </location>
</feature>
<protein>
    <submittedName>
        <fullName evidence="2">Uncharacterized protein</fullName>
    </submittedName>
</protein>
<feature type="compositionally biased region" description="Polar residues" evidence="1">
    <location>
        <begin position="225"/>
        <end position="237"/>
    </location>
</feature>
<name>A0A6C0BUR2_9ZZZZ</name>
<accession>A0A6C0BUR2</accession>
<feature type="compositionally biased region" description="Basic and acidic residues" evidence="1">
    <location>
        <begin position="602"/>
        <end position="625"/>
    </location>
</feature>
<sequence length="829" mass="93223">MLKVTKKQRIKKIQGKRGTHSKKGTQSKGGTHSKKGTQSKRGTHSKKGTRKINRRINNLKKPKTNRKRGHLNLKKRTLKNMRGGVPDKSSFGSSVFPDSSGNIDVSLNLVERRMTPEEAREFTPIETDQKPPRTIADPFEVELTKVNGREILNPLFEGEDENIIPREKIKTSPKIPARKIPARTEKIKMKKLGKREEQLPPPSTQDTSFSTVPVSQKPVIKDSIIQETSFSTSDASQNPPPSTGDASQNPVSSIMQEISFSTSDASQNPVITRKPPLSTLDASENLVDSNSIHGTLSPVSGETPVSTSDISRQASVDEDYEMVEREFKETPLDKLIMPIDQNQETFDEQANEYEIITATLDDPTKSAVLSKIGEKLKISEATPGKIEEEMKKPEKRGIFVRLFGKLKNLIGKISFSKNKAKKTEIKELIKKKLDDTKFSELKREMDELKVDSDELLFKAIIENRESTRSLFKLFNIDKEELTKMLETFRSEVLLETIYWIDRDVKTQIEPLNLQITELISQNEELGKKLNELAEKAEEENPVIVEVVKKGIDEEDIQKIMTLLVTDKEPDLVKETESEEMKATINELVEKVRDLTQQIQTKKALEEARLEPEVPAKQSEEARLEPKEEEESEEEEEESEEEEEEEEEEKKAQVPAKQPEQIISISPEQLLDNKTIVIKIMMPRAAQIDTLSDTGNTAEEQIASIADIQNPKPLAENPETLSEKAKKAAINMEAEKEAEKEKKAAEKAREAAEKAKKAAIQQKDAEVEEEARKAREAAADMEAERAAKKAAEDMEVERVARELMDPPPPYSVKGGGTMNPATFHPAALSN</sequence>
<evidence type="ECO:0000256" key="1">
    <source>
        <dbReference type="SAM" id="MobiDB-lite"/>
    </source>
</evidence>
<dbReference type="AlphaFoldDB" id="A0A6C0BUR2"/>
<reference evidence="2" key="1">
    <citation type="journal article" date="2020" name="Nature">
        <title>Giant virus diversity and host interactions through global metagenomics.</title>
        <authorList>
            <person name="Schulz F."/>
            <person name="Roux S."/>
            <person name="Paez-Espino D."/>
            <person name="Jungbluth S."/>
            <person name="Walsh D.A."/>
            <person name="Denef V.J."/>
            <person name="McMahon K.D."/>
            <person name="Konstantinidis K.T."/>
            <person name="Eloe-Fadrosh E.A."/>
            <person name="Kyrpides N.C."/>
            <person name="Woyke T."/>
        </authorList>
    </citation>
    <scope>NUCLEOTIDE SEQUENCE</scope>
    <source>
        <strain evidence="2">GVMAG-M-3300018868-6</strain>
    </source>
</reference>
<evidence type="ECO:0000313" key="2">
    <source>
        <dbReference type="EMBL" id="QHS95820.1"/>
    </source>
</evidence>
<feature type="region of interest" description="Disordered" evidence="1">
    <location>
        <begin position="289"/>
        <end position="315"/>
    </location>
</feature>
<dbReference type="EMBL" id="MN739258">
    <property type="protein sequence ID" value="QHS95820.1"/>
    <property type="molecule type" value="Genomic_DNA"/>
</dbReference>
<feature type="region of interest" description="Disordered" evidence="1">
    <location>
        <begin position="1"/>
        <end position="98"/>
    </location>
</feature>
<feature type="region of interest" description="Disordered" evidence="1">
    <location>
        <begin position="176"/>
        <end position="250"/>
    </location>
</feature>
<feature type="region of interest" description="Disordered" evidence="1">
    <location>
        <begin position="701"/>
        <end position="829"/>
    </location>
</feature>
<feature type="region of interest" description="Disordered" evidence="1">
    <location>
        <begin position="602"/>
        <end position="665"/>
    </location>
</feature>
<organism evidence="2">
    <name type="scientific">viral metagenome</name>
    <dbReference type="NCBI Taxonomy" id="1070528"/>
    <lineage>
        <taxon>unclassified sequences</taxon>
        <taxon>metagenomes</taxon>
        <taxon>organismal metagenomes</taxon>
    </lineage>
</organism>
<proteinExistence type="predicted"/>
<feature type="compositionally biased region" description="Basic and acidic residues" evidence="1">
    <location>
        <begin position="769"/>
        <end position="803"/>
    </location>
</feature>